<dbReference type="OrthoDB" id="9801234at2"/>
<keyword evidence="2" id="KW-1277">Toxin-antitoxin system</keyword>
<sequence length="99" mass="11199">MIYELAFKKSALKEWKKLGPNVRELFAKKLKERLSSPQVPSAAVSGGTNLYKIKLRQLGYRLVYSVSDTTVTVTVLAVGKRNRNEVYDLALSREKVDKP</sequence>
<name>A0A4P9UUU6_METBY</name>
<proteinExistence type="inferred from homology"/>
<dbReference type="EMBL" id="CP035467">
    <property type="protein sequence ID" value="QCW84383.1"/>
    <property type="molecule type" value="Genomic_DNA"/>
</dbReference>
<dbReference type="RefSeq" id="WP_017841728.1">
    <property type="nucleotide sequence ID" value="NZ_CP035467.1"/>
</dbReference>
<dbReference type="Proteomes" id="UP000305881">
    <property type="component" value="Chromosome"/>
</dbReference>
<keyword evidence="4" id="KW-1185">Reference proteome</keyword>
<evidence type="ECO:0000256" key="2">
    <source>
        <dbReference type="ARBA" id="ARBA00022649"/>
    </source>
</evidence>
<gene>
    <name evidence="3" type="ORF">EQU24_20715</name>
</gene>
<dbReference type="InterPro" id="IPR007712">
    <property type="entry name" value="RelE/ParE_toxin"/>
</dbReference>
<organism evidence="3 4">
    <name type="scientific">Methylotuvimicrobium buryatense</name>
    <name type="common">Methylomicrobium buryatense</name>
    <dbReference type="NCBI Taxonomy" id="95641"/>
    <lineage>
        <taxon>Bacteria</taxon>
        <taxon>Pseudomonadati</taxon>
        <taxon>Pseudomonadota</taxon>
        <taxon>Gammaproteobacteria</taxon>
        <taxon>Methylococcales</taxon>
        <taxon>Methylococcaceae</taxon>
        <taxon>Methylotuvimicrobium</taxon>
    </lineage>
</organism>
<dbReference type="STRING" id="675511.GCA_000341735_03283"/>
<dbReference type="PANTHER" id="PTHR35601">
    <property type="entry name" value="TOXIN RELE"/>
    <property type="match status" value="1"/>
</dbReference>
<reference evidence="4" key="1">
    <citation type="journal article" date="2019" name="J. Bacteriol.">
        <title>A Mutagenic Screen Identifies a TonB-Dependent Receptor Required for the Lanthanide Metal Switch in the Type I Methanotroph 'Methylotuvimicrobium buryatense' 5GB1C.</title>
        <authorList>
            <person name="Groom J.D."/>
            <person name="Ford S.M."/>
            <person name="Pesesky M.W."/>
            <person name="Lidstrom M.E."/>
        </authorList>
    </citation>
    <scope>NUCLEOTIDE SEQUENCE [LARGE SCALE GENOMIC DNA]</scope>
    <source>
        <strain evidence="4">5GB1C</strain>
    </source>
</reference>
<dbReference type="SUPFAM" id="SSF143011">
    <property type="entry name" value="RelE-like"/>
    <property type="match status" value="1"/>
</dbReference>
<evidence type="ECO:0000313" key="3">
    <source>
        <dbReference type="EMBL" id="QCW84383.1"/>
    </source>
</evidence>
<dbReference type="KEGG" id="mbur:EQU24_20715"/>
<dbReference type="PANTHER" id="PTHR35601:SF1">
    <property type="entry name" value="TOXIN RELE"/>
    <property type="match status" value="1"/>
</dbReference>
<comment type="similarity">
    <text evidence="1">Belongs to the RelE toxin family.</text>
</comment>
<dbReference type="Gene3D" id="3.30.2310.20">
    <property type="entry name" value="RelE-like"/>
    <property type="match status" value="1"/>
</dbReference>
<dbReference type="InterPro" id="IPR035093">
    <property type="entry name" value="RelE/ParE_toxin_dom_sf"/>
</dbReference>
<accession>A0A4P9UUU6</accession>
<dbReference type="AlphaFoldDB" id="A0A4P9UUU6"/>
<dbReference type="Pfam" id="PF05016">
    <property type="entry name" value="ParE_toxin"/>
    <property type="match status" value="1"/>
</dbReference>
<evidence type="ECO:0000256" key="1">
    <source>
        <dbReference type="ARBA" id="ARBA00006226"/>
    </source>
</evidence>
<protein>
    <submittedName>
        <fullName evidence="3">Type II toxin-antitoxin system RelE/ParE family toxin</fullName>
    </submittedName>
</protein>
<evidence type="ECO:0000313" key="4">
    <source>
        <dbReference type="Proteomes" id="UP000305881"/>
    </source>
</evidence>